<dbReference type="SMART" id="SM00448">
    <property type="entry name" value="REC"/>
    <property type="match status" value="1"/>
</dbReference>
<proteinExistence type="predicted"/>
<feature type="domain" description="Response regulatory" evidence="5">
    <location>
        <begin position="147"/>
        <end position="279"/>
    </location>
</feature>
<feature type="modified residue" description="4-aspartylphosphate" evidence="3">
    <location>
        <position position="209"/>
    </location>
</feature>
<dbReference type="GO" id="GO:0000160">
    <property type="term" value="P:phosphorelay signal transduction system"/>
    <property type="evidence" value="ECO:0007669"/>
    <property type="project" value="UniProtKB-KW"/>
</dbReference>
<keyword evidence="7" id="KW-1185">Reference proteome</keyword>
<gene>
    <name evidence="6" type="ORF">KCU98_g15582</name>
</gene>
<evidence type="ECO:0000256" key="3">
    <source>
        <dbReference type="PROSITE-ProRule" id="PRU00169"/>
    </source>
</evidence>
<feature type="compositionally biased region" description="Basic and acidic residues" evidence="4">
    <location>
        <begin position="63"/>
        <end position="98"/>
    </location>
</feature>
<dbReference type="SUPFAM" id="SSF52172">
    <property type="entry name" value="CheY-like"/>
    <property type="match status" value="1"/>
</dbReference>
<feature type="region of interest" description="Disordered" evidence="4">
    <location>
        <begin position="63"/>
        <end position="139"/>
    </location>
</feature>
<dbReference type="PROSITE" id="PS50110">
    <property type="entry name" value="RESPONSE_REGULATORY"/>
    <property type="match status" value="1"/>
</dbReference>
<keyword evidence="1 3" id="KW-0597">Phosphoprotein</keyword>
<evidence type="ECO:0000256" key="4">
    <source>
        <dbReference type="SAM" id="MobiDB-lite"/>
    </source>
</evidence>
<sequence>MMHNPKPHVTGVLSQPCGPRKLAKSLTLCLEANKIAKTNKPMPSVRKVLDDSLGDGQHLRDSSFQKVLDSENHAEAEEARDKGHYGDAPLKHPQKDTLEIAQGKSRISKIDTTPLENTSAPASPAPTGGSMSPFSRTNSDLDKPVRKVLLVDDNRVNLQLLVTYIKKSGHAFMTASNGLEALEAYQSQCGKANDGDAAINSPFDYVLMDLSMPVMDGLTSTRKIRAHERANNIKPTTVIALTGLASAQAQQDAYSSGIDTFMTKPVKLKELGKMLDAGTLSNLGIEKNEQKNQKSTDELGKSDDRKGKNDDKKEKSDDKKEKSDDKKEKSNDKKR</sequence>
<dbReference type="EMBL" id="JAHFXS010003337">
    <property type="protein sequence ID" value="KAG9968665.1"/>
    <property type="molecule type" value="Genomic_DNA"/>
</dbReference>
<dbReference type="CDD" id="cd17546">
    <property type="entry name" value="REC_hyHK_CKI1_RcsC-like"/>
    <property type="match status" value="1"/>
</dbReference>
<dbReference type="PANTHER" id="PTHR45339:SF1">
    <property type="entry name" value="HYBRID SIGNAL TRANSDUCTION HISTIDINE KINASE J"/>
    <property type="match status" value="1"/>
</dbReference>
<feature type="compositionally biased region" description="Polar residues" evidence="4">
    <location>
        <begin position="129"/>
        <end position="138"/>
    </location>
</feature>
<comment type="caution">
    <text evidence="6">The sequence shown here is derived from an EMBL/GenBank/DDBJ whole genome shotgun (WGS) entry which is preliminary data.</text>
</comment>
<dbReference type="InterPro" id="IPR001789">
    <property type="entry name" value="Sig_transdc_resp-reg_receiver"/>
</dbReference>
<dbReference type="Gene3D" id="3.40.50.2300">
    <property type="match status" value="1"/>
</dbReference>
<dbReference type="InterPro" id="IPR011006">
    <property type="entry name" value="CheY-like_superfamily"/>
</dbReference>
<dbReference type="PANTHER" id="PTHR45339">
    <property type="entry name" value="HYBRID SIGNAL TRANSDUCTION HISTIDINE KINASE J"/>
    <property type="match status" value="1"/>
</dbReference>
<feature type="region of interest" description="Disordered" evidence="4">
    <location>
        <begin position="284"/>
        <end position="335"/>
    </location>
</feature>
<dbReference type="AlphaFoldDB" id="A0A9P8FBW8"/>
<name>A0A9P8FBW8_AURME</name>
<feature type="compositionally biased region" description="Basic and acidic residues" evidence="4">
    <location>
        <begin position="286"/>
        <end position="335"/>
    </location>
</feature>
<accession>A0A9P8FBW8</accession>
<protein>
    <recommendedName>
        <fullName evidence="5">Response regulatory domain-containing protein</fullName>
    </recommendedName>
</protein>
<feature type="non-terminal residue" evidence="6">
    <location>
        <position position="335"/>
    </location>
</feature>
<reference evidence="6" key="2">
    <citation type="submission" date="2021-08" db="EMBL/GenBank/DDBJ databases">
        <authorList>
            <person name="Gostincar C."/>
            <person name="Sun X."/>
            <person name="Song Z."/>
            <person name="Gunde-Cimerman N."/>
        </authorList>
    </citation>
    <scope>NUCLEOTIDE SEQUENCE</scope>
    <source>
        <strain evidence="6">EXF-9298</strain>
    </source>
</reference>
<keyword evidence="2" id="KW-0902">Two-component regulatory system</keyword>
<reference evidence="6" key="1">
    <citation type="journal article" date="2021" name="J Fungi (Basel)">
        <title>Virulence traits and population genomics of the black yeast Aureobasidium melanogenum.</title>
        <authorList>
            <person name="Cernosa A."/>
            <person name="Sun X."/>
            <person name="Gostincar C."/>
            <person name="Fang C."/>
            <person name="Gunde-Cimerman N."/>
            <person name="Song Z."/>
        </authorList>
    </citation>
    <scope>NUCLEOTIDE SEQUENCE</scope>
    <source>
        <strain evidence="6">EXF-9298</strain>
    </source>
</reference>
<evidence type="ECO:0000259" key="5">
    <source>
        <dbReference type="PROSITE" id="PS50110"/>
    </source>
</evidence>
<dbReference type="Proteomes" id="UP000729357">
    <property type="component" value="Unassembled WGS sequence"/>
</dbReference>
<feature type="compositionally biased region" description="Polar residues" evidence="4">
    <location>
        <begin position="110"/>
        <end position="121"/>
    </location>
</feature>
<evidence type="ECO:0000256" key="2">
    <source>
        <dbReference type="ARBA" id="ARBA00023012"/>
    </source>
</evidence>
<organism evidence="6 7">
    <name type="scientific">Aureobasidium melanogenum</name>
    <name type="common">Aureobasidium pullulans var. melanogenum</name>
    <dbReference type="NCBI Taxonomy" id="46634"/>
    <lineage>
        <taxon>Eukaryota</taxon>
        <taxon>Fungi</taxon>
        <taxon>Dikarya</taxon>
        <taxon>Ascomycota</taxon>
        <taxon>Pezizomycotina</taxon>
        <taxon>Dothideomycetes</taxon>
        <taxon>Dothideomycetidae</taxon>
        <taxon>Dothideales</taxon>
        <taxon>Saccotheciaceae</taxon>
        <taxon>Aureobasidium</taxon>
    </lineage>
</organism>
<evidence type="ECO:0000313" key="6">
    <source>
        <dbReference type="EMBL" id="KAG9968665.1"/>
    </source>
</evidence>
<evidence type="ECO:0000256" key="1">
    <source>
        <dbReference type="ARBA" id="ARBA00022553"/>
    </source>
</evidence>
<dbReference type="Pfam" id="PF00072">
    <property type="entry name" value="Response_reg"/>
    <property type="match status" value="1"/>
</dbReference>
<evidence type="ECO:0000313" key="7">
    <source>
        <dbReference type="Proteomes" id="UP000729357"/>
    </source>
</evidence>